<dbReference type="PANTHER" id="PTHR42951:SF17">
    <property type="entry name" value="METALLO-BETA-LACTAMASE DOMAIN-CONTAINING PROTEIN"/>
    <property type="match status" value="1"/>
</dbReference>
<dbReference type="Proteomes" id="UP000323521">
    <property type="component" value="Chromosome"/>
</dbReference>
<evidence type="ECO:0000313" key="3">
    <source>
        <dbReference type="Proteomes" id="UP000323521"/>
    </source>
</evidence>
<dbReference type="Pfam" id="PF00753">
    <property type="entry name" value="Lactamase_B"/>
    <property type="match status" value="1"/>
</dbReference>
<evidence type="ECO:0000313" key="2">
    <source>
        <dbReference type="EMBL" id="ATW28227.1"/>
    </source>
</evidence>
<evidence type="ECO:0000259" key="1">
    <source>
        <dbReference type="SMART" id="SM00849"/>
    </source>
</evidence>
<name>A0A3G1L0N4_FORW1</name>
<sequence length="238" mass="27307">MKKWETKCSCTIYQILSGRSNSFLLSNEKRFILIDTGRKNSYKSLIQRLEGFGVNENSLIALILTHTHFDHAENVLKIKEKFKPKLYVHQTEAKYLMKGENPSINGTNYITKFFTDLFATDILQRIKYSPAKYDYLINDNYNLELLGFKACIIHTPGHTVGSISIIINNEIAIVGDAMFGIFKESVYPPFADDPKLMIKSWGKLLDTGCSIFLPAHGTSNSRELLQRQYDKYKKRFGL</sequence>
<dbReference type="GO" id="GO:0016787">
    <property type="term" value="F:hydrolase activity"/>
    <property type="evidence" value="ECO:0007669"/>
    <property type="project" value="UniProtKB-KW"/>
</dbReference>
<keyword evidence="2" id="KW-0378">Hydrolase</keyword>
<dbReference type="KEGG" id="fwa:DCMF_28810"/>
<dbReference type="EMBL" id="CP017634">
    <property type="protein sequence ID" value="ATW28227.1"/>
    <property type="molecule type" value="Genomic_DNA"/>
</dbReference>
<dbReference type="InterPro" id="IPR001279">
    <property type="entry name" value="Metallo-B-lactamas"/>
</dbReference>
<dbReference type="SUPFAM" id="SSF56281">
    <property type="entry name" value="Metallo-hydrolase/oxidoreductase"/>
    <property type="match status" value="1"/>
</dbReference>
<dbReference type="AlphaFoldDB" id="A0A3G1L0N4"/>
<dbReference type="InterPro" id="IPR050855">
    <property type="entry name" value="NDM-1-like"/>
</dbReference>
<feature type="domain" description="Metallo-beta-lactamase" evidence="1">
    <location>
        <begin position="19"/>
        <end position="216"/>
    </location>
</feature>
<gene>
    <name evidence="2" type="ORF">DCMF_28810</name>
</gene>
<dbReference type="SMART" id="SM00849">
    <property type="entry name" value="Lactamase_B"/>
    <property type="match status" value="1"/>
</dbReference>
<protein>
    <submittedName>
        <fullName evidence="2">Zn-dependent hydrolase</fullName>
    </submittedName>
</protein>
<keyword evidence="3" id="KW-1185">Reference proteome</keyword>
<organism evidence="2 3">
    <name type="scientific">Formimonas warabiya</name>
    <dbReference type="NCBI Taxonomy" id="1761012"/>
    <lineage>
        <taxon>Bacteria</taxon>
        <taxon>Bacillati</taxon>
        <taxon>Bacillota</taxon>
        <taxon>Clostridia</taxon>
        <taxon>Eubacteriales</taxon>
        <taxon>Peptococcaceae</taxon>
        <taxon>Candidatus Formimonas</taxon>
    </lineage>
</organism>
<dbReference type="RefSeq" id="WP_148137639.1">
    <property type="nucleotide sequence ID" value="NZ_CP017634.1"/>
</dbReference>
<dbReference type="Gene3D" id="3.60.15.10">
    <property type="entry name" value="Ribonuclease Z/Hydroxyacylglutathione hydrolase-like"/>
    <property type="match status" value="1"/>
</dbReference>
<accession>A0A3G1L0N4</accession>
<dbReference type="PANTHER" id="PTHR42951">
    <property type="entry name" value="METALLO-BETA-LACTAMASE DOMAIN-CONTAINING"/>
    <property type="match status" value="1"/>
</dbReference>
<dbReference type="InterPro" id="IPR036866">
    <property type="entry name" value="RibonucZ/Hydroxyglut_hydro"/>
</dbReference>
<dbReference type="OrthoDB" id="9761531at2"/>
<reference evidence="2 3" key="1">
    <citation type="submission" date="2016-10" db="EMBL/GenBank/DDBJ databases">
        <title>Complete Genome Sequence of Peptococcaceae strain DCMF.</title>
        <authorList>
            <person name="Edwards R.J."/>
            <person name="Holland S.I."/>
            <person name="Deshpande N.P."/>
            <person name="Wong Y.K."/>
            <person name="Ertan H."/>
            <person name="Manefield M."/>
            <person name="Russell T.L."/>
            <person name="Lee M.J."/>
        </authorList>
    </citation>
    <scope>NUCLEOTIDE SEQUENCE [LARGE SCALE GENOMIC DNA]</scope>
    <source>
        <strain evidence="2 3">DCMF</strain>
    </source>
</reference>
<proteinExistence type="predicted"/>